<accession>A0A518HTN8</accession>
<feature type="compositionally biased region" description="Polar residues" evidence="1">
    <location>
        <begin position="333"/>
        <end position="351"/>
    </location>
</feature>
<keyword evidence="4" id="KW-1185">Reference proteome</keyword>
<keyword evidence="2" id="KW-0472">Membrane</keyword>
<dbReference type="EMBL" id="CP037423">
    <property type="protein sequence ID" value="QDV44219.1"/>
    <property type="molecule type" value="Genomic_DNA"/>
</dbReference>
<reference evidence="3 4" key="1">
    <citation type="submission" date="2019-03" db="EMBL/GenBank/DDBJ databases">
        <title>Deep-cultivation of Planctomycetes and their phenomic and genomic characterization uncovers novel biology.</title>
        <authorList>
            <person name="Wiegand S."/>
            <person name="Jogler M."/>
            <person name="Boedeker C."/>
            <person name="Pinto D."/>
            <person name="Vollmers J."/>
            <person name="Rivas-Marin E."/>
            <person name="Kohn T."/>
            <person name="Peeters S.H."/>
            <person name="Heuer A."/>
            <person name="Rast P."/>
            <person name="Oberbeckmann S."/>
            <person name="Bunk B."/>
            <person name="Jeske O."/>
            <person name="Meyerdierks A."/>
            <person name="Storesund J.E."/>
            <person name="Kallscheuer N."/>
            <person name="Luecker S."/>
            <person name="Lage O.M."/>
            <person name="Pohl T."/>
            <person name="Merkel B.J."/>
            <person name="Hornburger P."/>
            <person name="Mueller R.-W."/>
            <person name="Bruemmer F."/>
            <person name="Labrenz M."/>
            <person name="Spormann A.M."/>
            <person name="Op den Camp H."/>
            <person name="Overmann J."/>
            <person name="Amann R."/>
            <person name="Jetten M.S.M."/>
            <person name="Mascher T."/>
            <person name="Medema M.H."/>
            <person name="Devos D.P."/>
            <person name="Kaster A.-K."/>
            <person name="Ovreas L."/>
            <person name="Rohde M."/>
            <person name="Galperin M.Y."/>
            <person name="Jogler C."/>
        </authorList>
    </citation>
    <scope>NUCLEOTIDE SEQUENCE [LARGE SCALE GENOMIC DNA]</scope>
    <source>
        <strain evidence="3 4">Enr13</strain>
    </source>
</reference>
<evidence type="ECO:0000313" key="3">
    <source>
        <dbReference type="EMBL" id="QDV44219.1"/>
    </source>
</evidence>
<evidence type="ECO:0000256" key="2">
    <source>
        <dbReference type="SAM" id="Phobius"/>
    </source>
</evidence>
<organism evidence="3 4">
    <name type="scientific">Stieleria neptunia</name>
    <dbReference type="NCBI Taxonomy" id="2527979"/>
    <lineage>
        <taxon>Bacteria</taxon>
        <taxon>Pseudomonadati</taxon>
        <taxon>Planctomycetota</taxon>
        <taxon>Planctomycetia</taxon>
        <taxon>Pirellulales</taxon>
        <taxon>Pirellulaceae</taxon>
        <taxon>Stieleria</taxon>
    </lineage>
</organism>
<feature type="compositionally biased region" description="Polar residues" evidence="1">
    <location>
        <begin position="188"/>
        <end position="203"/>
    </location>
</feature>
<name>A0A518HTN8_9BACT</name>
<evidence type="ECO:0000256" key="1">
    <source>
        <dbReference type="SAM" id="MobiDB-lite"/>
    </source>
</evidence>
<feature type="region of interest" description="Disordered" evidence="1">
    <location>
        <begin position="187"/>
        <end position="215"/>
    </location>
</feature>
<dbReference type="Proteomes" id="UP000319004">
    <property type="component" value="Chromosome"/>
</dbReference>
<feature type="transmembrane region" description="Helical" evidence="2">
    <location>
        <begin position="49"/>
        <end position="70"/>
    </location>
</feature>
<feature type="compositionally biased region" description="Polar residues" evidence="1">
    <location>
        <begin position="20"/>
        <end position="31"/>
    </location>
</feature>
<keyword evidence="2" id="KW-1133">Transmembrane helix</keyword>
<evidence type="ECO:0000313" key="4">
    <source>
        <dbReference type="Proteomes" id="UP000319004"/>
    </source>
</evidence>
<feature type="region of interest" description="Disordered" evidence="1">
    <location>
        <begin position="1"/>
        <end position="41"/>
    </location>
</feature>
<feature type="region of interest" description="Disordered" evidence="1">
    <location>
        <begin position="333"/>
        <end position="355"/>
    </location>
</feature>
<keyword evidence="2" id="KW-0812">Transmembrane</keyword>
<dbReference type="KEGG" id="snep:Enr13x_40810"/>
<protein>
    <submittedName>
        <fullName evidence="3">Uncharacterized protein</fullName>
    </submittedName>
</protein>
<dbReference type="OrthoDB" id="215737at2"/>
<proteinExistence type="predicted"/>
<dbReference type="AlphaFoldDB" id="A0A518HTN8"/>
<sequence>MAIRSTRAASAPEHHPIPSGRNSETPPQSTCDRVARPTRRRTARRRLRSFVIAGTAALMLTGASGCSLVSNAYRQVRKAEYLDEFMLAHRNKVFATKAWLREKHCHKNRPHLNEFKAGFLEGYADVANGSDGCIPRVAPSQYWGWKYQSPGGQAAIDAWFAGYPLGVKAAEQDGVGYWGRAPMMVQQPPASDSDTAATPTEASTVLGPDGKPVPPEIIVPGSTRIIETTTPIESLPAETLAPPAIGSGQPAFDADTLSAPSLGTPALGDDAALKSNSDRPGFGGEVDSLVDAATLVPRQSATTYTLQDSGRPTVPLGEDAIEGIFGSIEMPANSSDASLKTNAAQAQSKPTGQADAIVETASADSDEIPFKFE</sequence>
<dbReference type="RefSeq" id="WP_145388598.1">
    <property type="nucleotide sequence ID" value="NZ_CP037423.1"/>
</dbReference>
<gene>
    <name evidence="3" type="ORF">Enr13x_40810</name>
</gene>